<gene>
    <name evidence="2" type="ORF">G2W53_011557</name>
</gene>
<protein>
    <submittedName>
        <fullName evidence="2">Uncharacterized protein</fullName>
    </submittedName>
</protein>
<evidence type="ECO:0000256" key="1">
    <source>
        <dbReference type="SAM" id="MobiDB-lite"/>
    </source>
</evidence>
<feature type="compositionally biased region" description="Polar residues" evidence="1">
    <location>
        <begin position="68"/>
        <end position="78"/>
    </location>
</feature>
<evidence type="ECO:0000313" key="3">
    <source>
        <dbReference type="Proteomes" id="UP000634136"/>
    </source>
</evidence>
<proteinExistence type="predicted"/>
<dbReference type="EMBL" id="JAAIUW010000004">
    <property type="protein sequence ID" value="KAF7836698.1"/>
    <property type="molecule type" value="Genomic_DNA"/>
</dbReference>
<accession>A0A834X361</accession>
<keyword evidence="3" id="KW-1185">Reference proteome</keyword>
<feature type="region of interest" description="Disordered" evidence="1">
    <location>
        <begin position="38"/>
        <end position="78"/>
    </location>
</feature>
<dbReference type="AlphaFoldDB" id="A0A834X361"/>
<organism evidence="2 3">
    <name type="scientific">Senna tora</name>
    <dbReference type="NCBI Taxonomy" id="362788"/>
    <lineage>
        <taxon>Eukaryota</taxon>
        <taxon>Viridiplantae</taxon>
        <taxon>Streptophyta</taxon>
        <taxon>Embryophyta</taxon>
        <taxon>Tracheophyta</taxon>
        <taxon>Spermatophyta</taxon>
        <taxon>Magnoliopsida</taxon>
        <taxon>eudicotyledons</taxon>
        <taxon>Gunneridae</taxon>
        <taxon>Pentapetalae</taxon>
        <taxon>rosids</taxon>
        <taxon>fabids</taxon>
        <taxon>Fabales</taxon>
        <taxon>Fabaceae</taxon>
        <taxon>Caesalpinioideae</taxon>
        <taxon>Cassia clade</taxon>
        <taxon>Senna</taxon>
    </lineage>
</organism>
<comment type="caution">
    <text evidence="2">The sequence shown here is derived from an EMBL/GenBank/DDBJ whole genome shotgun (WGS) entry which is preliminary data.</text>
</comment>
<reference evidence="2" key="1">
    <citation type="submission" date="2020-09" db="EMBL/GenBank/DDBJ databases">
        <title>Genome-Enabled Discovery of Anthraquinone Biosynthesis in Senna tora.</title>
        <authorList>
            <person name="Kang S.-H."/>
            <person name="Pandey R.P."/>
            <person name="Lee C.-M."/>
            <person name="Sim J.-S."/>
            <person name="Jeong J.-T."/>
            <person name="Choi B.-S."/>
            <person name="Jung M."/>
            <person name="Ginzburg D."/>
            <person name="Zhao K."/>
            <person name="Won S.Y."/>
            <person name="Oh T.-J."/>
            <person name="Yu Y."/>
            <person name="Kim N.-H."/>
            <person name="Lee O.R."/>
            <person name="Lee T.-H."/>
            <person name="Bashyal P."/>
            <person name="Kim T.-S."/>
            <person name="Lee W.-H."/>
            <person name="Kawkins C."/>
            <person name="Kim C.-K."/>
            <person name="Kim J.S."/>
            <person name="Ahn B.O."/>
            <person name="Rhee S.Y."/>
            <person name="Sohng J.K."/>
        </authorList>
    </citation>
    <scope>NUCLEOTIDE SEQUENCE</scope>
    <source>
        <tissue evidence="2">Leaf</tissue>
    </source>
</reference>
<dbReference type="Proteomes" id="UP000634136">
    <property type="component" value="Unassembled WGS sequence"/>
</dbReference>
<evidence type="ECO:0000313" key="2">
    <source>
        <dbReference type="EMBL" id="KAF7836698.1"/>
    </source>
</evidence>
<name>A0A834X361_9FABA</name>
<sequence>MRRTERAPRIFTYIHSPLYLTQPLMRLFSTLLSYGSKRGPGIARNKISPPTLASKPERVTNERRVSQVKDTNAPQFVR</sequence>
<feature type="compositionally biased region" description="Basic and acidic residues" evidence="1">
    <location>
        <begin position="55"/>
        <end position="67"/>
    </location>
</feature>